<organism evidence="1 2">
    <name type="scientific">Pseudonocardia zijingensis</name>
    <dbReference type="NCBI Taxonomy" id="153376"/>
    <lineage>
        <taxon>Bacteria</taxon>
        <taxon>Bacillati</taxon>
        <taxon>Actinomycetota</taxon>
        <taxon>Actinomycetes</taxon>
        <taxon>Pseudonocardiales</taxon>
        <taxon>Pseudonocardiaceae</taxon>
        <taxon>Pseudonocardia</taxon>
    </lineage>
</organism>
<dbReference type="EMBL" id="BAAAHP010000187">
    <property type="protein sequence ID" value="GAA0897840.1"/>
    <property type="molecule type" value="Genomic_DNA"/>
</dbReference>
<proteinExistence type="predicted"/>
<evidence type="ECO:0008006" key="3">
    <source>
        <dbReference type="Google" id="ProtNLM"/>
    </source>
</evidence>
<gene>
    <name evidence="1" type="ORF">GCM10009559_59160</name>
</gene>
<dbReference type="RefSeq" id="WP_343944947.1">
    <property type="nucleotide sequence ID" value="NZ_BAAAHP010000187.1"/>
</dbReference>
<protein>
    <recommendedName>
        <fullName evidence="3">LexA-binding, inner membrane-associated hydrolase</fullName>
    </recommendedName>
</protein>
<dbReference type="Proteomes" id="UP001499967">
    <property type="component" value="Unassembled WGS sequence"/>
</dbReference>
<sequence length="165" mass="17465">MPDRAATFAATLAALLVGHTVGDHLVQTDHQAARKAASWRAMAGHVAGYQATCAATLAAVHALTGSRPSWRRVIAGHAFSAATHALIDRRWPVTWILEHTGSRAFAASKTVQIPSGMVRPGAIFGEQFTHHSPAPLPLHGPYLADQALHHACLLVAALIITGGRR</sequence>
<comment type="caution">
    <text evidence="1">The sequence shown here is derived from an EMBL/GenBank/DDBJ whole genome shotgun (WGS) entry which is preliminary data.</text>
</comment>
<evidence type="ECO:0000313" key="2">
    <source>
        <dbReference type="Proteomes" id="UP001499967"/>
    </source>
</evidence>
<accession>A0ABN1N8X0</accession>
<name>A0ABN1N8X0_9PSEU</name>
<reference evidence="1 2" key="1">
    <citation type="journal article" date="2019" name="Int. J. Syst. Evol. Microbiol.">
        <title>The Global Catalogue of Microorganisms (GCM) 10K type strain sequencing project: providing services to taxonomists for standard genome sequencing and annotation.</title>
        <authorList>
            <consortium name="The Broad Institute Genomics Platform"/>
            <consortium name="The Broad Institute Genome Sequencing Center for Infectious Disease"/>
            <person name="Wu L."/>
            <person name="Ma J."/>
        </authorList>
    </citation>
    <scope>NUCLEOTIDE SEQUENCE [LARGE SCALE GENOMIC DNA]</scope>
    <source>
        <strain evidence="1 2">JCM 11117</strain>
    </source>
</reference>
<keyword evidence="2" id="KW-1185">Reference proteome</keyword>
<evidence type="ECO:0000313" key="1">
    <source>
        <dbReference type="EMBL" id="GAA0897840.1"/>
    </source>
</evidence>